<dbReference type="NCBIfam" id="NF033233">
    <property type="entry name" value="twin_helix"/>
    <property type="match status" value="1"/>
</dbReference>
<accession>A0ABS5ZI72</accession>
<keyword evidence="1" id="KW-0472">Membrane</keyword>
<protein>
    <submittedName>
        <fullName evidence="2">Twin transmembrane helix small protein</fullName>
    </submittedName>
</protein>
<feature type="transmembrane region" description="Helical" evidence="1">
    <location>
        <begin position="6"/>
        <end position="27"/>
    </location>
</feature>
<sequence>MILKTVILILLAAVVVSLASGFYFLIHDRSKTNRLVNSLKVRVGLTLIILLLLAYGYYTGEFQPKPPWVYSLSE</sequence>
<dbReference type="Pfam" id="PF11137">
    <property type="entry name" value="DUF2909"/>
    <property type="match status" value="1"/>
</dbReference>
<dbReference type="RefSeq" id="WP_215821763.1">
    <property type="nucleotide sequence ID" value="NZ_JAGSOY010000082.1"/>
</dbReference>
<name>A0ABS5ZI72_9GAMM</name>
<evidence type="ECO:0000313" key="3">
    <source>
        <dbReference type="Proteomes" id="UP000690515"/>
    </source>
</evidence>
<keyword evidence="1" id="KW-1133">Transmembrane helix</keyword>
<comment type="caution">
    <text evidence="2">The sequence shown here is derived from an EMBL/GenBank/DDBJ whole genome shotgun (WGS) entry which is preliminary data.</text>
</comment>
<keyword evidence="3" id="KW-1185">Reference proteome</keyword>
<dbReference type="Proteomes" id="UP000690515">
    <property type="component" value="Unassembled WGS sequence"/>
</dbReference>
<organism evidence="2 3">
    <name type="scientific">Zooshikella harenae</name>
    <dbReference type="NCBI Taxonomy" id="2827238"/>
    <lineage>
        <taxon>Bacteria</taxon>
        <taxon>Pseudomonadati</taxon>
        <taxon>Pseudomonadota</taxon>
        <taxon>Gammaproteobacteria</taxon>
        <taxon>Oceanospirillales</taxon>
        <taxon>Zooshikellaceae</taxon>
        <taxon>Zooshikella</taxon>
    </lineage>
</organism>
<keyword evidence="1 2" id="KW-0812">Transmembrane</keyword>
<feature type="transmembrane region" description="Helical" evidence="1">
    <location>
        <begin position="39"/>
        <end position="58"/>
    </location>
</feature>
<gene>
    <name evidence="2" type="ORF">KCG35_20675</name>
</gene>
<reference evidence="2 3" key="1">
    <citation type="submission" date="2021-04" db="EMBL/GenBank/DDBJ databases">
        <authorList>
            <person name="Pira H."/>
            <person name="Risdian C."/>
            <person name="Wink J."/>
        </authorList>
    </citation>
    <scope>NUCLEOTIDE SEQUENCE [LARGE SCALE GENOMIC DNA]</scope>
    <source>
        <strain evidence="2 3">WH53</strain>
    </source>
</reference>
<evidence type="ECO:0000313" key="2">
    <source>
        <dbReference type="EMBL" id="MBU2713478.1"/>
    </source>
</evidence>
<evidence type="ECO:0000256" key="1">
    <source>
        <dbReference type="SAM" id="Phobius"/>
    </source>
</evidence>
<dbReference type="EMBL" id="JAGSOY010000082">
    <property type="protein sequence ID" value="MBU2713478.1"/>
    <property type="molecule type" value="Genomic_DNA"/>
</dbReference>
<dbReference type="InterPro" id="IPR021313">
    <property type="entry name" value="DUF2909"/>
</dbReference>
<proteinExistence type="predicted"/>